<keyword evidence="3" id="KW-0813">Transport</keyword>
<evidence type="ECO:0000256" key="1">
    <source>
        <dbReference type="ARBA" id="ARBA00004141"/>
    </source>
</evidence>
<evidence type="ECO:0000256" key="8">
    <source>
        <dbReference type="ARBA" id="ARBA00023136"/>
    </source>
</evidence>
<accession>A0AAE1E4Q7</accession>
<evidence type="ECO:0000256" key="9">
    <source>
        <dbReference type="SAM" id="MobiDB-lite"/>
    </source>
</evidence>
<comment type="subcellular location">
    <subcellularLocation>
        <location evidence="1">Membrane</location>
        <topology evidence="1">Multi-pass membrane protein</topology>
    </subcellularLocation>
</comment>
<keyword evidence="7" id="KW-1133">Transmembrane helix</keyword>
<gene>
    <name evidence="11" type="ORF">RRG08_017718</name>
</gene>
<dbReference type="GO" id="GO:0016887">
    <property type="term" value="F:ATP hydrolysis activity"/>
    <property type="evidence" value="ECO:0007669"/>
    <property type="project" value="InterPro"/>
</dbReference>
<dbReference type="EMBL" id="JAWDGP010001329">
    <property type="protein sequence ID" value="KAK3792808.1"/>
    <property type="molecule type" value="Genomic_DNA"/>
</dbReference>
<dbReference type="AlphaFoldDB" id="A0AAE1E4Q7"/>
<dbReference type="SMART" id="SM00382">
    <property type="entry name" value="AAA"/>
    <property type="match status" value="1"/>
</dbReference>
<evidence type="ECO:0000256" key="4">
    <source>
        <dbReference type="ARBA" id="ARBA00022692"/>
    </source>
</evidence>
<dbReference type="GO" id="GO:0042626">
    <property type="term" value="F:ATPase-coupled transmembrane transporter activity"/>
    <property type="evidence" value="ECO:0007669"/>
    <property type="project" value="TreeGrafter"/>
</dbReference>
<evidence type="ECO:0000256" key="6">
    <source>
        <dbReference type="ARBA" id="ARBA00022840"/>
    </source>
</evidence>
<evidence type="ECO:0000313" key="12">
    <source>
        <dbReference type="Proteomes" id="UP001283361"/>
    </source>
</evidence>
<evidence type="ECO:0000256" key="3">
    <source>
        <dbReference type="ARBA" id="ARBA00022448"/>
    </source>
</evidence>
<keyword evidence="5" id="KW-0547">Nucleotide-binding</keyword>
<dbReference type="SUPFAM" id="SSF52540">
    <property type="entry name" value="P-loop containing nucleoside triphosphate hydrolases"/>
    <property type="match status" value="1"/>
</dbReference>
<dbReference type="Gene3D" id="3.40.50.300">
    <property type="entry name" value="P-loop containing nucleotide triphosphate hydrolases"/>
    <property type="match status" value="1"/>
</dbReference>
<reference evidence="11" key="1">
    <citation type="journal article" date="2023" name="G3 (Bethesda)">
        <title>A reference genome for the long-term kleptoplast-retaining sea slug Elysia crispata morphotype clarki.</title>
        <authorList>
            <person name="Eastman K.E."/>
            <person name="Pendleton A.L."/>
            <person name="Shaikh M.A."/>
            <person name="Suttiyut T."/>
            <person name="Ogas R."/>
            <person name="Tomko P."/>
            <person name="Gavelis G."/>
            <person name="Widhalm J.R."/>
            <person name="Wisecaver J.H."/>
        </authorList>
    </citation>
    <scope>NUCLEOTIDE SEQUENCE</scope>
    <source>
        <strain evidence="11">ECLA1</strain>
    </source>
</reference>
<dbReference type="InterPro" id="IPR003593">
    <property type="entry name" value="AAA+_ATPase"/>
</dbReference>
<keyword evidence="4" id="KW-0812">Transmembrane</keyword>
<dbReference type="PANTHER" id="PTHR48041">
    <property type="entry name" value="ABC TRANSPORTER G FAMILY MEMBER 28"/>
    <property type="match status" value="1"/>
</dbReference>
<dbReference type="PROSITE" id="PS00211">
    <property type="entry name" value="ABC_TRANSPORTER_1"/>
    <property type="match status" value="1"/>
</dbReference>
<keyword evidence="8" id="KW-0472">Membrane</keyword>
<dbReference type="InterPro" id="IPR027417">
    <property type="entry name" value="P-loop_NTPase"/>
</dbReference>
<evidence type="ECO:0000313" key="11">
    <source>
        <dbReference type="EMBL" id="KAK3792808.1"/>
    </source>
</evidence>
<dbReference type="Proteomes" id="UP001283361">
    <property type="component" value="Unassembled WGS sequence"/>
</dbReference>
<dbReference type="InterPro" id="IPR050352">
    <property type="entry name" value="ABCG_transporters"/>
</dbReference>
<evidence type="ECO:0000256" key="2">
    <source>
        <dbReference type="ARBA" id="ARBA00005814"/>
    </source>
</evidence>
<evidence type="ECO:0000259" key="10">
    <source>
        <dbReference type="PROSITE" id="PS50893"/>
    </source>
</evidence>
<evidence type="ECO:0000256" key="5">
    <source>
        <dbReference type="ARBA" id="ARBA00022741"/>
    </source>
</evidence>
<dbReference type="InterPro" id="IPR017871">
    <property type="entry name" value="ABC_transporter-like_CS"/>
</dbReference>
<keyword evidence="12" id="KW-1185">Reference proteome</keyword>
<dbReference type="Pfam" id="PF00005">
    <property type="entry name" value="ABC_tran"/>
    <property type="match status" value="1"/>
</dbReference>
<comment type="caution">
    <text evidence="11">The sequence shown here is derived from an EMBL/GenBank/DDBJ whole genome shotgun (WGS) entry which is preliminary data.</text>
</comment>
<dbReference type="GO" id="GO:0005524">
    <property type="term" value="F:ATP binding"/>
    <property type="evidence" value="ECO:0007669"/>
    <property type="project" value="UniProtKB-KW"/>
</dbReference>
<feature type="domain" description="ABC transporter" evidence="10">
    <location>
        <begin position="104"/>
        <end position="359"/>
    </location>
</feature>
<dbReference type="InterPro" id="IPR003439">
    <property type="entry name" value="ABC_transporter-like_ATP-bd"/>
</dbReference>
<sequence length="522" mass="58192">MERDRLLASQPSPLSEYSIFRAHHQYGAVPNRHRSYCDSNGNKFISESRASTPFSDGRTGSGPGRGDVHREGAEMYTDLDEPSHSGNPSYVTVDKRAPQPPACLSVVGITYTVKESPGHWWNGSFLRRAKPKQVLHNLTMTFNIGELTALIGASGSGKTSLLDVISGRAEGTVEGVVSYKHNQCRRAMMRQKASYVLQADRLLPTLTVRETLTYMALMKLPGALTSSEIKKKVQSVIEDMGLRHVADSRIGGTIVRGVSGGEKRRITIGVQLLRDPEILLLDEPTSGLDSFTARQLVSTLASVAHNGDRLVLMSVHQPRSDIVNMLDRIGILTSGQLAYLGPPSEMVPYFTSIGHPCPVNENPCDFYMNITSVDRRNADRERLTLRKAQNLCNAFSKSRLQEGMIGTITSGLNYHYDDEEDLRHSQQQLQSPSWFRIFNCLLERMNVHLWRDRANLVGRLTQLPIFVPFLILYIGRLGYSMGSIQDRMGLIYQSTQAPPYIGLTNALAICKSLDRQRLVMLE</sequence>
<keyword evidence="6" id="KW-0067">ATP-binding</keyword>
<protein>
    <recommendedName>
        <fullName evidence="10">ABC transporter domain-containing protein</fullName>
    </recommendedName>
</protein>
<name>A0AAE1E4Q7_9GAST</name>
<dbReference type="PROSITE" id="PS50893">
    <property type="entry name" value="ABC_TRANSPORTER_2"/>
    <property type="match status" value="1"/>
</dbReference>
<organism evidence="11 12">
    <name type="scientific">Elysia crispata</name>
    <name type="common">lettuce slug</name>
    <dbReference type="NCBI Taxonomy" id="231223"/>
    <lineage>
        <taxon>Eukaryota</taxon>
        <taxon>Metazoa</taxon>
        <taxon>Spiralia</taxon>
        <taxon>Lophotrochozoa</taxon>
        <taxon>Mollusca</taxon>
        <taxon>Gastropoda</taxon>
        <taxon>Heterobranchia</taxon>
        <taxon>Euthyneura</taxon>
        <taxon>Panpulmonata</taxon>
        <taxon>Sacoglossa</taxon>
        <taxon>Placobranchoidea</taxon>
        <taxon>Plakobranchidae</taxon>
        <taxon>Elysia</taxon>
    </lineage>
</organism>
<proteinExistence type="inferred from homology"/>
<dbReference type="PANTHER" id="PTHR48041:SF113">
    <property type="entry name" value="ATP-BINDING CASSETTE SUB-FAMILY G MEMBER 5"/>
    <property type="match status" value="1"/>
</dbReference>
<evidence type="ECO:0000256" key="7">
    <source>
        <dbReference type="ARBA" id="ARBA00022989"/>
    </source>
</evidence>
<comment type="similarity">
    <text evidence="2">Belongs to the ABC transporter superfamily. ABCG family. Eye pigment precursor importer (TC 3.A.1.204) subfamily.</text>
</comment>
<feature type="region of interest" description="Disordered" evidence="9">
    <location>
        <begin position="47"/>
        <end position="67"/>
    </location>
</feature>
<dbReference type="GO" id="GO:0043190">
    <property type="term" value="C:ATP-binding cassette (ABC) transporter complex"/>
    <property type="evidence" value="ECO:0007669"/>
    <property type="project" value="TreeGrafter"/>
</dbReference>